<evidence type="ECO:0000256" key="1">
    <source>
        <dbReference type="ARBA" id="ARBA00023015"/>
    </source>
</evidence>
<keyword evidence="6" id="KW-1185">Reference proteome</keyword>
<organism evidence="5 6">
    <name type="scientific">Dysgonomonas alginatilytica</name>
    <dbReference type="NCBI Taxonomy" id="1605892"/>
    <lineage>
        <taxon>Bacteria</taxon>
        <taxon>Pseudomonadati</taxon>
        <taxon>Bacteroidota</taxon>
        <taxon>Bacteroidia</taxon>
        <taxon>Bacteroidales</taxon>
        <taxon>Dysgonomonadaceae</taxon>
        <taxon>Dysgonomonas</taxon>
    </lineage>
</organism>
<comment type="caution">
    <text evidence="5">The sequence shown here is derived from an EMBL/GenBank/DDBJ whole genome shotgun (WGS) entry which is preliminary data.</text>
</comment>
<evidence type="ECO:0000256" key="3">
    <source>
        <dbReference type="ARBA" id="ARBA00023163"/>
    </source>
</evidence>
<gene>
    <name evidence="5" type="ORF">CLV62_101527</name>
</gene>
<keyword evidence="3" id="KW-0804">Transcription</keyword>
<dbReference type="GO" id="GO:0003677">
    <property type="term" value="F:DNA binding"/>
    <property type="evidence" value="ECO:0007669"/>
    <property type="project" value="UniProtKB-KW"/>
</dbReference>
<dbReference type="PANTHER" id="PTHR33204">
    <property type="entry name" value="TRANSCRIPTIONAL REGULATOR, MARR FAMILY"/>
    <property type="match status" value="1"/>
</dbReference>
<name>A0A2V3PXD0_9BACT</name>
<accession>A0A2V3PXD0</accession>
<evidence type="ECO:0000313" key="6">
    <source>
        <dbReference type="Proteomes" id="UP000247973"/>
    </source>
</evidence>
<dbReference type="Gene3D" id="1.10.10.10">
    <property type="entry name" value="Winged helix-like DNA-binding domain superfamily/Winged helix DNA-binding domain"/>
    <property type="match status" value="1"/>
</dbReference>
<feature type="domain" description="HTH hxlR-type" evidence="4">
    <location>
        <begin position="26"/>
        <end position="125"/>
    </location>
</feature>
<protein>
    <submittedName>
        <fullName evidence="5">DNA-binding HxlR family transcriptional regulator</fullName>
    </submittedName>
</protein>
<evidence type="ECO:0000256" key="2">
    <source>
        <dbReference type="ARBA" id="ARBA00023125"/>
    </source>
</evidence>
<evidence type="ECO:0000259" key="4">
    <source>
        <dbReference type="PROSITE" id="PS51118"/>
    </source>
</evidence>
<evidence type="ECO:0000313" key="5">
    <source>
        <dbReference type="EMBL" id="PXV69258.1"/>
    </source>
</evidence>
<sequence length="133" mass="15215">MEITIADKEVLMSEEKIVNDIIEGICPIRNIIASISDKWSLLVIYTLSQNPKMRFGEIHKSIPDISQRMLTVTLRSLEAGGLVSRQVFPEVPPRVEYQLTDLGYSLLDPLRGLVNWALNNMEVIQESRKNYQQ</sequence>
<dbReference type="PROSITE" id="PS51118">
    <property type="entry name" value="HTH_HXLR"/>
    <property type="match status" value="1"/>
</dbReference>
<proteinExistence type="predicted"/>
<dbReference type="InterPro" id="IPR036390">
    <property type="entry name" value="WH_DNA-bd_sf"/>
</dbReference>
<dbReference type="EMBL" id="QICL01000001">
    <property type="protein sequence ID" value="PXV69258.1"/>
    <property type="molecule type" value="Genomic_DNA"/>
</dbReference>
<dbReference type="AlphaFoldDB" id="A0A2V3PXD0"/>
<keyword evidence="1" id="KW-0805">Transcription regulation</keyword>
<dbReference type="SUPFAM" id="SSF46785">
    <property type="entry name" value="Winged helix' DNA-binding domain"/>
    <property type="match status" value="1"/>
</dbReference>
<dbReference type="InterPro" id="IPR036388">
    <property type="entry name" value="WH-like_DNA-bd_sf"/>
</dbReference>
<dbReference type="PANTHER" id="PTHR33204:SF39">
    <property type="entry name" value="TRANSCRIPTIONAL REGULATORY PROTEIN"/>
    <property type="match status" value="1"/>
</dbReference>
<keyword evidence="2 5" id="KW-0238">DNA-binding</keyword>
<reference evidence="5 6" key="1">
    <citation type="submission" date="2018-03" db="EMBL/GenBank/DDBJ databases">
        <title>Genomic Encyclopedia of Archaeal and Bacterial Type Strains, Phase II (KMG-II): from individual species to whole genera.</title>
        <authorList>
            <person name="Goeker M."/>
        </authorList>
    </citation>
    <scope>NUCLEOTIDE SEQUENCE [LARGE SCALE GENOMIC DNA]</scope>
    <source>
        <strain evidence="5 6">DSM 100214</strain>
    </source>
</reference>
<dbReference type="Pfam" id="PF01638">
    <property type="entry name" value="HxlR"/>
    <property type="match status" value="1"/>
</dbReference>
<dbReference type="InterPro" id="IPR002577">
    <property type="entry name" value="HTH_HxlR"/>
</dbReference>
<dbReference type="Proteomes" id="UP000247973">
    <property type="component" value="Unassembled WGS sequence"/>
</dbReference>